<name>I7C662_MYCHA</name>
<dbReference type="STRING" id="1212765.MHLP_01960"/>
<evidence type="ECO:0000313" key="2">
    <source>
        <dbReference type="EMBL" id="AFO51972.1"/>
    </source>
</evidence>
<dbReference type="PROSITE" id="PS51257">
    <property type="entry name" value="PROKAR_LIPOPROTEIN"/>
    <property type="match status" value="1"/>
</dbReference>
<evidence type="ECO:0000256" key="1">
    <source>
        <dbReference type="SAM" id="MobiDB-lite"/>
    </source>
</evidence>
<organism evidence="2 3">
    <name type="scientific">Mycoplasma haematolamae (strain Purdue)</name>
    <dbReference type="NCBI Taxonomy" id="1212765"/>
    <lineage>
        <taxon>Bacteria</taxon>
        <taxon>Bacillati</taxon>
        <taxon>Mycoplasmatota</taxon>
        <taxon>Mollicutes</taxon>
        <taxon>Mycoplasmataceae</taxon>
        <taxon>Mycoplasma</taxon>
    </lineage>
</organism>
<dbReference type="PATRIC" id="fig|1212765.3.peg.441"/>
<dbReference type="KEGG" id="mhl:MHLP_01960"/>
<proteinExistence type="predicted"/>
<evidence type="ECO:0000313" key="3">
    <source>
        <dbReference type="Proteomes" id="UP000006502"/>
    </source>
</evidence>
<gene>
    <name evidence="2" type="ordered locus">MHLP_01960</name>
</gene>
<keyword evidence="3" id="KW-1185">Reference proteome</keyword>
<accession>I7C662</accession>
<evidence type="ECO:0008006" key="4">
    <source>
        <dbReference type="Google" id="ProtNLM"/>
    </source>
</evidence>
<sequence>MASPKMIALSLVGSGSVIGSGCGIHQYCVSLNDASKSNAESTKSEDLSPKTQEALREEAEQASKLLSVEVKSDISQPESSELKIEEDDDSDEDLEEERSTSRLTGRLYLHKGLDSFTDSDSYQFKLDLGSNSEEIAVEKDVAVSFDINQNEDEVNRFISDLNNSFWVNPDDLSEVLKEVEGKKAKFVSLFSTDFFNSLKERLEGSLKG</sequence>
<feature type="compositionally biased region" description="Acidic residues" evidence="1">
    <location>
        <begin position="84"/>
        <end position="96"/>
    </location>
</feature>
<feature type="compositionally biased region" description="Basic and acidic residues" evidence="1">
    <location>
        <begin position="42"/>
        <end position="61"/>
    </location>
</feature>
<reference evidence="2 3" key="1">
    <citation type="journal article" date="2012" name="J. Bacteriol.">
        <title>Genome Sequence of "Candidatus Mycoplasma haemolamae" Strain Purdue, a Red Blood Cell Pathogen of Alpacas (Vicugna pacos) and Llamas (Lama glama).</title>
        <authorList>
            <person name="Guimaraes A.M."/>
            <person name="Toth B."/>
            <person name="Santos A.P."/>
            <person name="do Nascimento N.C."/>
            <person name="Kritchevsky J.E."/>
            <person name="Messick J.B."/>
        </authorList>
    </citation>
    <scope>NUCLEOTIDE SEQUENCE [LARGE SCALE GENOMIC DNA]</scope>
    <source>
        <strain evidence="2 3">Purdue</strain>
    </source>
</reference>
<reference evidence="3" key="2">
    <citation type="submission" date="2012-07" db="EMBL/GenBank/DDBJ databases">
        <title>Complete genome sequence of 'Candidatus Mycoplasma haemolamae'.</title>
        <authorList>
            <person name="Guimaraes A.M.S."/>
            <person name="Toth B."/>
            <person name="Santos A.P."/>
            <person name="Nascimento N.C."/>
            <person name="Sojka J.E."/>
            <person name="Messick J.B."/>
        </authorList>
    </citation>
    <scope>NUCLEOTIDE SEQUENCE [LARGE SCALE GENOMIC DNA]</scope>
    <source>
        <strain evidence="3">Purdue</strain>
    </source>
</reference>
<protein>
    <recommendedName>
        <fullName evidence="4">Lipoprotein</fullName>
    </recommendedName>
</protein>
<dbReference type="EMBL" id="CP003731">
    <property type="protein sequence ID" value="AFO51972.1"/>
    <property type="molecule type" value="Genomic_DNA"/>
</dbReference>
<dbReference type="Proteomes" id="UP000006502">
    <property type="component" value="Chromosome"/>
</dbReference>
<dbReference type="AlphaFoldDB" id="I7C662"/>
<feature type="region of interest" description="Disordered" evidence="1">
    <location>
        <begin position="38"/>
        <end position="99"/>
    </location>
</feature>
<dbReference type="HOGENOM" id="CLU_1319754_0_0_14"/>